<dbReference type="EMBL" id="KZ301985">
    <property type="protein sequence ID" value="PFH51694.1"/>
    <property type="molecule type" value="Genomic_DNA"/>
</dbReference>
<sequence length="143" mass="15555">MYSVFTTLLASLAIGVAQGKPVANEQLETRDIWSPKILTPNAATVWTVGHVETVTCSCEDWTHRCIFQRDTSDQPASVSNGGRVLFEPCQYPPSFRFCTQTDEATIMDGSIQITVPQVVPGTYNIVLFGDSGNLSPPFQVVAA</sequence>
<keyword evidence="1" id="KW-0732">Signal</keyword>
<proteinExistence type="predicted"/>
<evidence type="ECO:0000256" key="1">
    <source>
        <dbReference type="SAM" id="SignalP"/>
    </source>
</evidence>
<organism evidence="2 3">
    <name type="scientific">Amanita thiersii Skay4041</name>
    <dbReference type="NCBI Taxonomy" id="703135"/>
    <lineage>
        <taxon>Eukaryota</taxon>
        <taxon>Fungi</taxon>
        <taxon>Dikarya</taxon>
        <taxon>Basidiomycota</taxon>
        <taxon>Agaricomycotina</taxon>
        <taxon>Agaricomycetes</taxon>
        <taxon>Agaricomycetidae</taxon>
        <taxon>Agaricales</taxon>
        <taxon>Pluteineae</taxon>
        <taxon>Amanitaceae</taxon>
        <taxon>Amanita</taxon>
    </lineage>
</organism>
<name>A0A2A9NQU4_9AGAR</name>
<evidence type="ECO:0000313" key="2">
    <source>
        <dbReference type="EMBL" id="PFH51694.1"/>
    </source>
</evidence>
<feature type="chain" id="PRO_5012925147" evidence="1">
    <location>
        <begin position="20"/>
        <end position="143"/>
    </location>
</feature>
<evidence type="ECO:0000313" key="3">
    <source>
        <dbReference type="Proteomes" id="UP000242287"/>
    </source>
</evidence>
<dbReference type="Proteomes" id="UP000242287">
    <property type="component" value="Unassembled WGS sequence"/>
</dbReference>
<keyword evidence="3" id="KW-1185">Reference proteome</keyword>
<gene>
    <name evidence="2" type="ORF">AMATHDRAFT_141969</name>
</gene>
<reference evidence="2 3" key="1">
    <citation type="submission" date="2014-02" db="EMBL/GenBank/DDBJ databases">
        <title>Transposable element dynamics among asymbiotic and ectomycorrhizal Amanita fungi.</title>
        <authorList>
            <consortium name="DOE Joint Genome Institute"/>
            <person name="Hess J."/>
            <person name="Skrede I."/>
            <person name="Wolfe B."/>
            <person name="LaButti K."/>
            <person name="Ohm R.A."/>
            <person name="Grigoriev I.V."/>
            <person name="Pringle A."/>
        </authorList>
    </citation>
    <scope>NUCLEOTIDE SEQUENCE [LARGE SCALE GENOMIC DNA]</scope>
    <source>
        <strain evidence="2 3">SKay4041</strain>
    </source>
</reference>
<feature type="signal peptide" evidence="1">
    <location>
        <begin position="1"/>
        <end position="19"/>
    </location>
</feature>
<dbReference type="OrthoDB" id="2317741at2759"/>
<dbReference type="AlphaFoldDB" id="A0A2A9NQU4"/>
<protein>
    <submittedName>
        <fullName evidence="2">Uncharacterized protein</fullName>
    </submittedName>
</protein>
<accession>A0A2A9NQU4</accession>